<feature type="DNA-binding region" description="HMG box" evidence="1">
    <location>
        <begin position="22"/>
        <end position="90"/>
    </location>
</feature>
<dbReference type="EMBL" id="QKYT01000025">
    <property type="protein sequence ID" value="RIA97776.1"/>
    <property type="molecule type" value="Genomic_DNA"/>
</dbReference>
<name>A0A397TLI3_9GLOM</name>
<dbReference type="Proteomes" id="UP000265703">
    <property type="component" value="Unassembled WGS sequence"/>
</dbReference>
<gene>
    <name evidence="4" type="ORF">C1645_813649</name>
</gene>
<evidence type="ECO:0000313" key="5">
    <source>
        <dbReference type="Proteomes" id="UP000265703"/>
    </source>
</evidence>
<dbReference type="Pfam" id="PF00505">
    <property type="entry name" value="HMG_box"/>
    <property type="match status" value="1"/>
</dbReference>
<dbReference type="AlphaFoldDB" id="A0A397TLI3"/>
<dbReference type="InterPro" id="IPR009071">
    <property type="entry name" value="HMG_box_dom"/>
</dbReference>
<evidence type="ECO:0000256" key="1">
    <source>
        <dbReference type="PROSITE-ProRule" id="PRU00267"/>
    </source>
</evidence>
<accession>A0A397TLI3</accession>
<dbReference type="InterPro" id="IPR036910">
    <property type="entry name" value="HMG_box_dom_sf"/>
</dbReference>
<feature type="region of interest" description="Disordered" evidence="2">
    <location>
        <begin position="1"/>
        <end position="21"/>
    </location>
</feature>
<reference evidence="4 5" key="1">
    <citation type="submission" date="2018-06" db="EMBL/GenBank/DDBJ databases">
        <title>Comparative genomics reveals the genomic features of Rhizophagus irregularis, R. cerebriforme, R. diaphanum and Gigaspora rosea, and their symbiotic lifestyle signature.</title>
        <authorList>
            <person name="Morin E."/>
            <person name="San Clemente H."/>
            <person name="Chen E.C.H."/>
            <person name="De La Providencia I."/>
            <person name="Hainaut M."/>
            <person name="Kuo A."/>
            <person name="Kohler A."/>
            <person name="Murat C."/>
            <person name="Tang N."/>
            <person name="Roy S."/>
            <person name="Loubradou J."/>
            <person name="Henrissat B."/>
            <person name="Grigoriev I.V."/>
            <person name="Corradi N."/>
            <person name="Roux C."/>
            <person name="Martin F.M."/>
        </authorList>
    </citation>
    <scope>NUCLEOTIDE SEQUENCE [LARGE SCALE GENOMIC DNA]</scope>
    <source>
        <strain evidence="4 5">DAOM 227022</strain>
    </source>
</reference>
<dbReference type="PROSITE" id="PS50118">
    <property type="entry name" value="HMG_BOX_2"/>
    <property type="match status" value="1"/>
</dbReference>
<dbReference type="Gene3D" id="1.10.30.10">
    <property type="entry name" value="High mobility group box domain"/>
    <property type="match status" value="1"/>
</dbReference>
<evidence type="ECO:0000256" key="2">
    <source>
        <dbReference type="SAM" id="MobiDB-lite"/>
    </source>
</evidence>
<keyword evidence="1" id="KW-0238">DNA-binding</keyword>
<feature type="domain" description="HMG box" evidence="3">
    <location>
        <begin position="22"/>
        <end position="90"/>
    </location>
</feature>
<dbReference type="SUPFAM" id="SSF47095">
    <property type="entry name" value="HMG-box"/>
    <property type="match status" value="1"/>
</dbReference>
<protein>
    <recommendedName>
        <fullName evidence="3">HMG box domain-containing protein</fullName>
    </recommendedName>
</protein>
<keyword evidence="5" id="KW-1185">Reference proteome</keyword>
<sequence length="139" mass="16103">MTRPSYIRRNPNPSTSSLSPRRKKSLNAYIVFYRIYKKMLKEIGDNSPPHKVASITGKMWRNFSNNEKNIYYVHAHNEAQIENRTAHNLIPPPMNNPSMDLVFINVSTQTPDESSSSPEELLNDDLSYEYLLNLFVNID</sequence>
<dbReference type="GO" id="GO:0003677">
    <property type="term" value="F:DNA binding"/>
    <property type="evidence" value="ECO:0007669"/>
    <property type="project" value="UniProtKB-UniRule"/>
</dbReference>
<evidence type="ECO:0000313" key="4">
    <source>
        <dbReference type="EMBL" id="RIA97776.1"/>
    </source>
</evidence>
<comment type="caution">
    <text evidence="4">The sequence shown here is derived from an EMBL/GenBank/DDBJ whole genome shotgun (WGS) entry which is preliminary data.</text>
</comment>
<proteinExistence type="predicted"/>
<keyword evidence="1" id="KW-0539">Nucleus</keyword>
<organism evidence="4 5">
    <name type="scientific">Glomus cerebriforme</name>
    <dbReference type="NCBI Taxonomy" id="658196"/>
    <lineage>
        <taxon>Eukaryota</taxon>
        <taxon>Fungi</taxon>
        <taxon>Fungi incertae sedis</taxon>
        <taxon>Mucoromycota</taxon>
        <taxon>Glomeromycotina</taxon>
        <taxon>Glomeromycetes</taxon>
        <taxon>Glomerales</taxon>
        <taxon>Glomeraceae</taxon>
        <taxon>Glomus</taxon>
    </lineage>
</organism>
<evidence type="ECO:0000259" key="3">
    <source>
        <dbReference type="PROSITE" id="PS50118"/>
    </source>
</evidence>
<dbReference type="GO" id="GO:0005634">
    <property type="term" value="C:nucleus"/>
    <property type="evidence" value="ECO:0007669"/>
    <property type="project" value="UniProtKB-UniRule"/>
</dbReference>
<dbReference type="CDD" id="cd00084">
    <property type="entry name" value="HMG-box_SF"/>
    <property type="match status" value="1"/>
</dbReference>